<dbReference type="EMBL" id="PTIU01000054">
    <property type="protein sequence ID" value="PPK51038.1"/>
    <property type="molecule type" value="Genomic_DNA"/>
</dbReference>
<name>A0A2S6G201_9GAMM</name>
<keyword evidence="1" id="KW-1133">Transmembrane helix</keyword>
<dbReference type="RefSeq" id="WP_104417591.1">
    <property type="nucleotide sequence ID" value="NZ_PTIT01000034.1"/>
</dbReference>
<organism evidence="3 4">
    <name type="scientific">Marinobacter persicus</name>
    <dbReference type="NCBI Taxonomy" id="930118"/>
    <lineage>
        <taxon>Bacteria</taxon>
        <taxon>Pseudomonadati</taxon>
        <taxon>Pseudomonadota</taxon>
        <taxon>Gammaproteobacteria</taxon>
        <taxon>Pseudomonadales</taxon>
        <taxon>Marinobacteraceae</taxon>
        <taxon>Marinobacter</taxon>
    </lineage>
</organism>
<reference evidence="2 5" key="1">
    <citation type="submission" date="2018-02" db="EMBL/GenBank/DDBJ databases">
        <title>Deep subsurface shale carbon reservoir microbial communities from Ohio and West Virginia, USA.</title>
        <authorList>
            <person name="Wrighton K."/>
        </authorList>
    </citation>
    <scope>NUCLEOTIDE SEQUENCE [LARGE SCALE GENOMIC DNA]</scope>
    <source>
        <strain evidence="2 5">UTICA-S1B6</strain>
    </source>
</reference>
<keyword evidence="1" id="KW-0472">Membrane</keyword>
<dbReference type="Proteomes" id="UP000239446">
    <property type="component" value="Unassembled WGS sequence"/>
</dbReference>
<dbReference type="OrthoDB" id="9813321at2"/>
<accession>A0A2S6G201</accession>
<dbReference type="Proteomes" id="UP000239648">
    <property type="component" value="Unassembled WGS sequence"/>
</dbReference>
<evidence type="ECO:0000313" key="2">
    <source>
        <dbReference type="EMBL" id="PPK50120.1"/>
    </source>
</evidence>
<keyword evidence="1" id="KW-0812">Transmembrane</keyword>
<protein>
    <submittedName>
        <fullName evidence="3">Uncharacterized protein</fullName>
    </submittedName>
</protein>
<proteinExistence type="predicted"/>
<feature type="transmembrane region" description="Helical" evidence="1">
    <location>
        <begin position="27"/>
        <end position="52"/>
    </location>
</feature>
<evidence type="ECO:0000256" key="1">
    <source>
        <dbReference type="SAM" id="Phobius"/>
    </source>
</evidence>
<keyword evidence="5" id="KW-1185">Reference proteome</keyword>
<evidence type="ECO:0000313" key="5">
    <source>
        <dbReference type="Proteomes" id="UP000239648"/>
    </source>
</evidence>
<evidence type="ECO:0000313" key="4">
    <source>
        <dbReference type="Proteomes" id="UP000239446"/>
    </source>
</evidence>
<evidence type="ECO:0000313" key="3">
    <source>
        <dbReference type="EMBL" id="PPK51038.1"/>
    </source>
</evidence>
<comment type="caution">
    <text evidence="3">The sequence shown here is derived from an EMBL/GenBank/DDBJ whole genome shotgun (WGS) entry which is preliminary data.</text>
</comment>
<dbReference type="AlphaFoldDB" id="A0A2S6G201"/>
<gene>
    <name evidence="3" type="ORF">B0H24_10541</name>
    <name evidence="2" type="ORF">BY455_13431</name>
</gene>
<dbReference type="EMBL" id="PTIT01000034">
    <property type="protein sequence ID" value="PPK50120.1"/>
    <property type="molecule type" value="Genomic_DNA"/>
</dbReference>
<reference evidence="3 4" key="2">
    <citation type="submission" date="2018-02" db="EMBL/GenBank/DDBJ databases">
        <title>Subsurface microbial communities from deep shales in Ohio and West Virginia, USA.</title>
        <authorList>
            <person name="Wrighton K."/>
        </authorList>
    </citation>
    <scope>NUCLEOTIDE SEQUENCE [LARGE SCALE GENOMIC DNA]</scope>
    <source>
        <strain evidence="3 4">UTICA-S1B9</strain>
    </source>
</reference>
<sequence length="158" mass="18308">MRGSPQFVVFVLGIAFAVSWLKEYAFIFSWIFTAALWVIPVLAVLAAIFFVYEKAHFVGVIYYKPVWYGAMRCRKCLYQWQSRRNTPPAKCPKCGTREIRPIEVKEKTIHRLEKKGLTPEDWKEIQKMGTQNDVPNWFVLPSLLFIAELIYLGAGNTV</sequence>
<feature type="transmembrane region" description="Helical" evidence="1">
    <location>
        <begin position="137"/>
        <end position="154"/>
    </location>
</feature>